<protein>
    <recommendedName>
        <fullName evidence="3">Lipoprotein</fullName>
    </recommendedName>
</protein>
<dbReference type="Proteomes" id="UP000006380">
    <property type="component" value="Chromosome"/>
</dbReference>
<dbReference type="KEGG" id="ccv:CCV52592_0441"/>
<reference evidence="1" key="1">
    <citation type="submission" date="2016-07" db="EMBL/GenBank/DDBJ databases">
        <title>Comparative genomics of the Campylobacter concisus group.</title>
        <authorList>
            <person name="Miller W.G."/>
            <person name="Yee E."/>
            <person name="Chapman M.H."/>
            <person name="Huynh S."/>
            <person name="Bono J.L."/>
            <person name="On S.L.W."/>
            <person name="StLeger J."/>
            <person name="Foster G."/>
            <person name="Parker C.T."/>
        </authorList>
    </citation>
    <scope>NUCLEOTIDE SEQUENCE</scope>
    <source>
        <strain evidence="1">525.92</strain>
    </source>
</reference>
<accession>A7GXH8</accession>
<evidence type="ECO:0000313" key="1">
    <source>
        <dbReference type="EMBL" id="EAU00754.2"/>
    </source>
</evidence>
<organism evidence="1 2">
    <name type="scientific">Campylobacter curvus (strain 525.92)</name>
    <dbReference type="NCBI Taxonomy" id="360105"/>
    <lineage>
        <taxon>Bacteria</taxon>
        <taxon>Pseudomonadati</taxon>
        <taxon>Campylobacterota</taxon>
        <taxon>Epsilonproteobacteria</taxon>
        <taxon>Campylobacterales</taxon>
        <taxon>Campylobacteraceae</taxon>
        <taxon>Campylobacter</taxon>
    </lineage>
</organism>
<dbReference type="STRING" id="360105.CCV52592_0441"/>
<name>A7GXH8_CAMC5</name>
<dbReference type="RefSeq" id="WP_041743241.1">
    <property type="nucleotide sequence ID" value="NC_009715.2"/>
</dbReference>
<dbReference type="OrthoDB" id="5354711at2"/>
<evidence type="ECO:0008006" key="3">
    <source>
        <dbReference type="Google" id="ProtNLM"/>
    </source>
</evidence>
<evidence type="ECO:0000313" key="2">
    <source>
        <dbReference type="Proteomes" id="UP000006380"/>
    </source>
</evidence>
<dbReference type="EMBL" id="CP000767">
    <property type="protein sequence ID" value="EAU00754.2"/>
    <property type="molecule type" value="Genomic_DNA"/>
</dbReference>
<gene>
    <name evidence="1" type="ORF">CCV52592_0441</name>
</gene>
<dbReference type="PROSITE" id="PS51257">
    <property type="entry name" value="PROKAR_LIPOPROTEIN"/>
    <property type="match status" value="1"/>
</dbReference>
<dbReference type="AlphaFoldDB" id="A7GXH8"/>
<sequence length="160" mass="18095">MRKILLVFVFIFGVLGCSDKKIIVHEPLKNELLAYTSKAEIINDTNRTLIIATYLNPIYQSKISIKGEEKFLVAISPKENEIDASSVKVNNESNATSLRLLDKNDELLSLAGFNMPWAAYYEISAPSKSSDKLNLTFEIYPSQKVSLEFQKVAKSLYWNP</sequence>
<keyword evidence="2" id="KW-1185">Reference proteome</keyword>
<proteinExistence type="predicted"/>